<gene>
    <name evidence="1" type="ORF">M513_10839</name>
    <name evidence="2" type="ORF">M514_10839</name>
</gene>
<dbReference type="Proteomes" id="UP000030764">
    <property type="component" value="Unassembled WGS sequence"/>
</dbReference>
<proteinExistence type="predicted"/>
<evidence type="ECO:0000313" key="1">
    <source>
        <dbReference type="EMBL" id="KFD48262.1"/>
    </source>
</evidence>
<accession>A0A085LTG6</accession>
<sequence>MDVNTLKKKDALGKQDDLIDLTNSPVCLPRWAHSTPASLPKRTLIDQTILESPQLITLPRKYTMSELDRSDQEGLLSMSDYERLSSIALCDDSLPSNLSIVPTSTMASAAFKKPTQPDRNGKSVGIPRTLAKYQALPKFPKLETQPVLLPDEITRTIEVFNRRFGKSTHQVESLHKHKHPYWSRQNGFNVAANEVSAKKPAFLPKFTPIGVKMKILKARRVGPFTSTPMEYACKSKAPSKAAALYRENKASLLRKKANKVKVKTCWRRK</sequence>
<keyword evidence="3" id="KW-1185">Reference proteome</keyword>
<dbReference type="AlphaFoldDB" id="A0A085LTG6"/>
<dbReference type="Proteomes" id="UP000030758">
    <property type="component" value="Unassembled WGS sequence"/>
</dbReference>
<evidence type="ECO:0000313" key="3">
    <source>
        <dbReference type="Proteomes" id="UP000030764"/>
    </source>
</evidence>
<evidence type="ECO:0000313" key="2">
    <source>
        <dbReference type="EMBL" id="KFD63282.1"/>
    </source>
</evidence>
<name>A0A085LTG6_9BILA</name>
<dbReference type="EMBL" id="KL367577">
    <property type="protein sequence ID" value="KFD63282.1"/>
    <property type="molecule type" value="Genomic_DNA"/>
</dbReference>
<organism evidence="1 3">
    <name type="scientific">Trichuris suis</name>
    <name type="common">pig whipworm</name>
    <dbReference type="NCBI Taxonomy" id="68888"/>
    <lineage>
        <taxon>Eukaryota</taxon>
        <taxon>Metazoa</taxon>
        <taxon>Ecdysozoa</taxon>
        <taxon>Nematoda</taxon>
        <taxon>Enoplea</taxon>
        <taxon>Dorylaimia</taxon>
        <taxon>Trichinellida</taxon>
        <taxon>Trichuridae</taxon>
        <taxon>Trichuris</taxon>
    </lineage>
</organism>
<protein>
    <submittedName>
        <fullName evidence="1">Uncharacterized protein</fullName>
    </submittedName>
</protein>
<dbReference type="EMBL" id="KL363298">
    <property type="protein sequence ID" value="KFD48262.1"/>
    <property type="molecule type" value="Genomic_DNA"/>
</dbReference>
<reference evidence="1 3" key="1">
    <citation type="journal article" date="2014" name="Nat. Genet.">
        <title>Genome and transcriptome of the porcine whipworm Trichuris suis.</title>
        <authorList>
            <person name="Jex A.R."/>
            <person name="Nejsum P."/>
            <person name="Schwarz E.M."/>
            <person name="Hu L."/>
            <person name="Young N.D."/>
            <person name="Hall R.S."/>
            <person name="Korhonen P.K."/>
            <person name="Liao S."/>
            <person name="Thamsborg S."/>
            <person name="Xia J."/>
            <person name="Xu P."/>
            <person name="Wang S."/>
            <person name="Scheerlinck J.P."/>
            <person name="Hofmann A."/>
            <person name="Sternberg P.W."/>
            <person name="Wang J."/>
            <person name="Gasser R.B."/>
        </authorList>
    </citation>
    <scope>NUCLEOTIDE SEQUENCE [LARGE SCALE GENOMIC DNA]</scope>
    <source>
        <strain evidence="2">DCEP-RM93F</strain>
        <strain evidence="1">DCEP-RM93M</strain>
    </source>
</reference>